<dbReference type="SUPFAM" id="SSF82199">
    <property type="entry name" value="SET domain"/>
    <property type="match status" value="1"/>
</dbReference>
<name>A0A6C0LV62_9ZZZZ</name>
<dbReference type="AlphaFoldDB" id="A0A6C0LV62"/>
<protein>
    <recommendedName>
        <fullName evidence="2">SET domain-containing protein</fullName>
    </recommendedName>
</protein>
<accession>A0A6C0LV62</accession>
<dbReference type="EMBL" id="MN740576">
    <property type="protein sequence ID" value="QHU34649.1"/>
    <property type="molecule type" value="Genomic_DNA"/>
</dbReference>
<organism evidence="1">
    <name type="scientific">viral metagenome</name>
    <dbReference type="NCBI Taxonomy" id="1070528"/>
    <lineage>
        <taxon>unclassified sequences</taxon>
        <taxon>metagenomes</taxon>
        <taxon>organismal metagenomes</taxon>
    </lineage>
</organism>
<reference evidence="1" key="1">
    <citation type="journal article" date="2020" name="Nature">
        <title>Giant virus diversity and host interactions through global metagenomics.</title>
        <authorList>
            <person name="Schulz F."/>
            <person name="Roux S."/>
            <person name="Paez-Espino D."/>
            <person name="Jungbluth S."/>
            <person name="Walsh D.A."/>
            <person name="Denef V.J."/>
            <person name="McMahon K.D."/>
            <person name="Konstantinidis K.T."/>
            <person name="Eloe-Fadrosh E.A."/>
            <person name="Kyrpides N.C."/>
            <person name="Woyke T."/>
        </authorList>
    </citation>
    <scope>NUCLEOTIDE SEQUENCE</scope>
    <source>
        <strain evidence="1">GVMAG-S-1016713-169</strain>
    </source>
</reference>
<evidence type="ECO:0000313" key="1">
    <source>
        <dbReference type="EMBL" id="QHU34649.1"/>
    </source>
</evidence>
<dbReference type="InterPro" id="IPR046341">
    <property type="entry name" value="SET_dom_sf"/>
</dbReference>
<evidence type="ECO:0008006" key="2">
    <source>
        <dbReference type="Google" id="ProtNLM"/>
    </source>
</evidence>
<proteinExistence type="predicted"/>
<sequence>MFRIIYSKTRVCLFTCKKISTGETIIKLDIDHLSNNILTDDYYGRFITHSSTPCCEVDGYLVKATCDIDKNEELTINNTTKNLSVC</sequence>